<comment type="caution">
    <text evidence="4">The sequence shown here is derived from an EMBL/GenBank/DDBJ whole genome shotgun (WGS) entry which is preliminary data.</text>
</comment>
<evidence type="ECO:0000256" key="2">
    <source>
        <dbReference type="SAM" id="Phobius"/>
    </source>
</evidence>
<name>A0A835CYV6_APHGI</name>
<feature type="chain" id="PRO_5032722338" evidence="3">
    <location>
        <begin position="23"/>
        <end position="248"/>
    </location>
</feature>
<keyword evidence="3" id="KW-0732">Signal</keyword>
<evidence type="ECO:0000256" key="1">
    <source>
        <dbReference type="SAM" id="MobiDB-lite"/>
    </source>
</evidence>
<dbReference type="Proteomes" id="UP000639338">
    <property type="component" value="Unassembled WGS sequence"/>
</dbReference>
<reference evidence="4 5" key="1">
    <citation type="submission" date="2020-08" db="EMBL/GenBank/DDBJ databases">
        <title>Aphidius gifuensis genome sequencing and assembly.</title>
        <authorList>
            <person name="Du Z."/>
        </authorList>
    </citation>
    <scope>NUCLEOTIDE SEQUENCE [LARGE SCALE GENOMIC DNA]</scope>
    <source>
        <strain evidence="4">YNYX2018</strain>
        <tissue evidence="4">Adults</tissue>
    </source>
</reference>
<keyword evidence="2" id="KW-0812">Transmembrane</keyword>
<gene>
    <name evidence="4" type="ORF">HCN44_009428</name>
</gene>
<feature type="transmembrane region" description="Helical" evidence="2">
    <location>
        <begin position="201"/>
        <end position="223"/>
    </location>
</feature>
<keyword evidence="2" id="KW-0472">Membrane</keyword>
<feature type="signal peptide" evidence="3">
    <location>
        <begin position="1"/>
        <end position="22"/>
    </location>
</feature>
<feature type="compositionally biased region" description="Low complexity" evidence="1">
    <location>
        <begin position="129"/>
        <end position="158"/>
    </location>
</feature>
<organism evidence="4 5">
    <name type="scientific">Aphidius gifuensis</name>
    <name type="common">Parasitoid wasp</name>
    <dbReference type="NCBI Taxonomy" id="684658"/>
    <lineage>
        <taxon>Eukaryota</taxon>
        <taxon>Metazoa</taxon>
        <taxon>Ecdysozoa</taxon>
        <taxon>Arthropoda</taxon>
        <taxon>Hexapoda</taxon>
        <taxon>Insecta</taxon>
        <taxon>Pterygota</taxon>
        <taxon>Neoptera</taxon>
        <taxon>Endopterygota</taxon>
        <taxon>Hymenoptera</taxon>
        <taxon>Apocrita</taxon>
        <taxon>Ichneumonoidea</taxon>
        <taxon>Braconidae</taxon>
        <taxon>Aphidiinae</taxon>
        <taxon>Aphidius</taxon>
    </lineage>
</organism>
<evidence type="ECO:0000313" key="5">
    <source>
        <dbReference type="Proteomes" id="UP000639338"/>
    </source>
</evidence>
<keyword evidence="2" id="KW-1133">Transmembrane helix</keyword>
<evidence type="ECO:0000313" key="4">
    <source>
        <dbReference type="EMBL" id="KAF7998030.1"/>
    </source>
</evidence>
<dbReference type="EMBL" id="JACMRX010000001">
    <property type="protein sequence ID" value="KAF7998030.1"/>
    <property type="molecule type" value="Genomic_DNA"/>
</dbReference>
<dbReference type="AlphaFoldDB" id="A0A835CYV6"/>
<proteinExistence type="predicted"/>
<protein>
    <submittedName>
        <fullName evidence="4">Uncharacterized protein</fullName>
    </submittedName>
</protein>
<accession>A0A835CYV6</accession>
<evidence type="ECO:0000256" key="3">
    <source>
        <dbReference type="SAM" id="SignalP"/>
    </source>
</evidence>
<feature type="region of interest" description="Disordered" evidence="1">
    <location>
        <begin position="129"/>
        <end position="180"/>
    </location>
</feature>
<dbReference type="OrthoDB" id="10071013at2759"/>
<keyword evidence="5" id="KW-1185">Reference proteome</keyword>
<sequence length="248" mass="27660">MFNYNKFVLLQISLLVITSVGGVENQEKSDPIINSTKELLLNNPNKKITVAEGIQLSPQDLPKSNLKNVVKKIETKLSSPEEIPSNSTVEYTTKSSVVARKGVDQLPIDSSININNKNLTKIILNTSKNKTDETATTTDKTSITTTPTTTTSTTTIKTTTKKPFKPKPTATGDDDVEVDAKPFPSMPTKTPPIGMPSKISYVIPVVLTILVGTLFIVFVLFLYRNGREYWEKRHYRRMDFLIDGMYNE</sequence>